<organism evidence="1 2">
    <name type="scientific">Diphasiastrum complanatum</name>
    <name type="common">Issler's clubmoss</name>
    <name type="synonym">Lycopodium complanatum</name>
    <dbReference type="NCBI Taxonomy" id="34168"/>
    <lineage>
        <taxon>Eukaryota</taxon>
        <taxon>Viridiplantae</taxon>
        <taxon>Streptophyta</taxon>
        <taxon>Embryophyta</taxon>
        <taxon>Tracheophyta</taxon>
        <taxon>Lycopodiopsida</taxon>
        <taxon>Lycopodiales</taxon>
        <taxon>Lycopodiaceae</taxon>
        <taxon>Lycopodioideae</taxon>
        <taxon>Diphasiastrum</taxon>
    </lineage>
</organism>
<dbReference type="Proteomes" id="UP001162992">
    <property type="component" value="Chromosome 2"/>
</dbReference>
<reference evidence="2" key="1">
    <citation type="journal article" date="2024" name="Proc. Natl. Acad. Sci. U.S.A.">
        <title>Extraordinary preservation of gene collinearity over three hundred million years revealed in homosporous lycophytes.</title>
        <authorList>
            <person name="Li C."/>
            <person name="Wickell D."/>
            <person name="Kuo L.Y."/>
            <person name="Chen X."/>
            <person name="Nie B."/>
            <person name="Liao X."/>
            <person name="Peng D."/>
            <person name="Ji J."/>
            <person name="Jenkins J."/>
            <person name="Williams M."/>
            <person name="Shu S."/>
            <person name="Plott C."/>
            <person name="Barry K."/>
            <person name="Rajasekar S."/>
            <person name="Grimwood J."/>
            <person name="Han X."/>
            <person name="Sun S."/>
            <person name="Hou Z."/>
            <person name="He W."/>
            <person name="Dai G."/>
            <person name="Sun C."/>
            <person name="Schmutz J."/>
            <person name="Leebens-Mack J.H."/>
            <person name="Li F.W."/>
            <person name="Wang L."/>
        </authorList>
    </citation>
    <scope>NUCLEOTIDE SEQUENCE [LARGE SCALE GENOMIC DNA]</scope>
    <source>
        <strain evidence="2">cv. PW_Plant_1</strain>
    </source>
</reference>
<protein>
    <submittedName>
        <fullName evidence="1">Uncharacterized protein</fullName>
    </submittedName>
</protein>
<dbReference type="EMBL" id="CM055093">
    <property type="protein sequence ID" value="KAJ7564913.1"/>
    <property type="molecule type" value="Genomic_DNA"/>
</dbReference>
<sequence length="368" mass="41246">MLLVLQRKSTKALRMEKHATGISAGTLRSVGQLPPFKLLSGGSVKYRSGCSVRLRRQCVLMWAVATSSVNQNLRSARPENVPGEFFVDHTCIDCDTCRWMAPKVFTQAGEKSAVQHQPVSENERVAALQALLSCPTSSIHTIEPPPDILQIQATFPLPIDLERLPGVYHCGFHSKKSFGAASYIITRSDGNILVDSPRYTEPLARRLEELGGVRYMFLSHKDDIADHARWQKRFHCDRILHKEEVQPDTADVEIKLEGGGLWNIGLDIDLIFTPGHTEGCVSLLYKPLRALFTGDHLAASSEGGLSIHRDYNWYSVKLQIDSTRSLLPMDFVWVLPGHGRRLKFKDINEKNEAIKNLIDVEEAIQTKP</sequence>
<evidence type="ECO:0000313" key="2">
    <source>
        <dbReference type="Proteomes" id="UP001162992"/>
    </source>
</evidence>
<evidence type="ECO:0000313" key="1">
    <source>
        <dbReference type="EMBL" id="KAJ7564913.1"/>
    </source>
</evidence>
<name>A0ACC2EE85_DIPCM</name>
<accession>A0ACC2EE85</accession>
<gene>
    <name evidence="1" type="ORF">O6H91_02G039200</name>
</gene>
<comment type="caution">
    <text evidence="1">The sequence shown here is derived from an EMBL/GenBank/DDBJ whole genome shotgun (WGS) entry which is preliminary data.</text>
</comment>
<keyword evidence="2" id="KW-1185">Reference proteome</keyword>
<proteinExistence type="predicted"/>